<dbReference type="Proteomes" id="UP000093199">
    <property type="component" value="Unassembled WGS sequence"/>
</dbReference>
<name>A0A1C0Y7B5_9BACL</name>
<dbReference type="EMBL" id="MASJ01000039">
    <property type="protein sequence ID" value="OCS83052.1"/>
    <property type="molecule type" value="Genomic_DNA"/>
</dbReference>
<comment type="caution">
    <text evidence="1">The sequence shown here is derived from an EMBL/GenBank/DDBJ whole genome shotgun (WGS) entry which is preliminary data.</text>
</comment>
<keyword evidence="2" id="KW-1185">Reference proteome</keyword>
<accession>A0A1C0Y7B5</accession>
<evidence type="ECO:0000313" key="2">
    <source>
        <dbReference type="Proteomes" id="UP000093199"/>
    </source>
</evidence>
<proteinExistence type="predicted"/>
<dbReference type="OrthoDB" id="7619731at2"/>
<dbReference type="InterPro" id="IPR021247">
    <property type="entry name" value="DUF2785"/>
</dbReference>
<dbReference type="Pfam" id="PF10978">
    <property type="entry name" value="DUF2785"/>
    <property type="match status" value="1"/>
</dbReference>
<gene>
    <name evidence="1" type="ORF">A6M13_06525</name>
</gene>
<sequence>MEQLKEVIRDVLALSNDERADYMEQHGELLLQQMLENIGSPDLALRDQAIYSLFMELLVSNQLSADTMDTLMKQLATDAYLFYKMGDRMDDSVFTRSFSALWLAGLLRIDMMQPYLTDEAKSQLYDKATQFLQREKDIRGYVDGKGWANAIAHTADLLALMVRHDHFEVKYGVPILQGIQSVFWKGQVLVDDEEERLVEVVSALIEVDFPEEVLSEWVEQVFDQLHLYLMQRGYTREYFTARTMVLHFMKTLYFALKYKQKYPQLLSTVAHFIAKNFKVQ</sequence>
<protein>
    <recommendedName>
        <fullName evidence="3">DUF2785 domain-containing protein</fullName>
    </recommendedName>
</protein>
<evidence type="ECO:0000313" key="1">
    <source>
        <dbReference type="EMBL" id="OCS83052.1"/>
    </source>
</evidence>
<reference evidence="1 2" key="1">
    <citation type="submission" date="2016-07" db="EMBL/GenBank/DDBJ databases">
        <title>Caryophanon tenue genome sequencing.</title>
        <authorList>
            <person name="Verma A."/>
            <person name="Pal Y."/>
            <person name="Krishnamurthi S."/>
        </authorList>
    </citation>
    <scope>NUCLEOTIDE SEQUENCE [LARGE SCALE GENOMIC DNA]</scope>
    <source>
        <strain evidence="1 2">DSM 14152</strain>
    </source>
</reference>
<organism evidence="1 2">
    <name type="scientific">Caryophanon tenue</name>
    <dbReference type="NCBI Taxonomy" id="33978"/>
    <lineage>
        <taxon>Bacteria</taxon>
        <taxon>Bacillati</taxon>
        <taxon>Bacillota</taxon>
        <taxon>Bacilli</taxon>
        <taxon>Bacillales</taxon>
        <taxon>Caryophanaceae</taxon>
        <taxon>Caryophanon</taxon>
    </lineage>
</organism>
<dbReference type="STRING" id="33978.A6M13_06525"/>
<dbReference type="RefSeq" id="WP_066548069.1">
    <property type="nucleotide sequence ID" value="NZ_MASJ01000039.1"/>
</dbReference>
<evidence type="ECO:0008006" key="3">
    <source>
        <dbReference type="Google" id="ProtNLM"/>
    </source>
</evidence>
<dbReference type="AlphaFoldDB" id="A0A1C0Y7B5"/>